<name>A0A1U6IHM8_9SPHN</name>
<gene>
    <name evidence="2" type="ORF">SAMN06295987_106267</name>
</gene>
<dbReference type="AlphaFoldDB" id="A0A1U6IHM8"/>
<dbReference type="Proteomes" id="UP000190989">
    <property type="component" value="Unassembled WGS sequence"/>
</dbReference>
<organism evidence="2 3">
    <name type="scientific">Novosphingobium mathurense</name>
    <dbReference type="NCBI Taxonomy" id="428990"/>
    <lineage>
        <taxon>Bacteria</taxon>
        <taxon>Pseudomonadati</taxon>
        <taxon>Pseudomonadota</taxon>
        <taxon>Alphaproteobacteria</taxon>
        <taxon>Sphingomonadales</taxon>
        <taxon>Sphingomonadaceae</taxon>
        <taxon>Novosphingobium</taxon>
    </lineage>
</organism>
<evidence type="ECO:0000313" key="2">
    <source>
        <dbReference type="EMBL" id="SLK07499.1"/>
    </source>
</evidence>
<dbReference type="EMBL" id="FVZE01000006">
    <property type="protein sequence ID" value="SLK07499.1"/>
    <property type="molecule type" value="Genomic_DNA"/>
</dbReference>
<dbReference type="STRING" id="428990.SAMN06295987_106267"/>
<feature type="region of interest" description="Disordered" evidence="1">
    <location>
        <begin position="165"/>
        <end position="186"/>
    </location>
</feature>
<sequence length="260" mass="28361">MGPLSGQADDAGEPCGLIPGNFLSCRPRARDDEVWPQVYKALPTDQIRKAGAQLGIDDPQLLVTLRHLLAGLFLDQLRSIAGDPARADLQTRRRQLQKISALISALETEYGNALPDIMTDLDEAAWHGPVQWGPSQFASDYADLLSDTQVIKQICHDILASPAFNPRRNSGRGPTNLPARLPGRPGSRAREALAYRLARLFHTATGRPPTTSGSQDTAFQKFAAISCAMFVSGYRDLGKPFGPFAPPSRRDLKAVCARYK</sequence>
<proteinExistence type="predicted"/>
<keyword evidence="3" id="KW-1185">Reference proteome</keyword>
<dbReference type="RefSeq" id="WP_139384051.1">
    <property type="nucleotide sequence ID" value="NZ_FVZE01000006.1"/>
</dbReference>
<reference evidence="3" key="1">
    <citation type="submission" date="2017-02" db="EMBL/GenBank/DDBJ databases">
        <authorList>
            <person name="Varghese N."/>
            <person name="Submissions S."/>
        </authorList>
    </citation>
    <scope>NUCLEOTIDE SEQUENCE [LARGE SCALE GENOMIC DNA]</scope>
    <source>
        <strain evidence="3">SM117</strain>
    </source>
</reference>
<protein>
    <submittedName>
        <fullName evidence="2">Uncharacterized protein</fullName>
    </submittedName>
</protein>
<evidence type="ECO:0000313" key="3">
    <source>
        <dbReference type="Proteomes" id="UP000190989"/>
    </source>
</evidence>
<evidence type="ECO:0000256" key="1">
    <source>
        <dbReference type="SAM" id="MobiDB-lite"/>
    </source>
</evidence>
<accession>A0A1U6IHM8</accession>